<dbReference type="InterPro" id="IPR025200">
    <property type="entry name" value="PPK_C_dom2"/>
</dbReference>
<dbReference type="PANTHER" id="PTHR30218:SF0">
    <property type="entry name" value="POLYPHOSPHATE KINASE"/>
    <property type="match status" value="1"/>
</dbReference>
<dbReference type="GO" id="GO:0006799">
    <property type="term" value="P:polyphosphate biosynthetic process"/>
    <property type="evidence" value="ECO:0007669"/>
    <property type="project" value="UniProtKB-UniRule"/>
</dbReference>
<keyword evidence="5 6" id="KW-0067">ATP-binding</keyword>
<dbReference type="NCBIfam" id="NF003921">
    <property type="entry name" value="PRK05443.2-2"/>
    <property type="match status" value="1"/>
</dbReference>
<dbReference type="InterPro" id="IPR003414">
    <property type="entry name" value="PP_kinase"/>
</dbReference>
<dbReference type="CDD" id="cd09168">
    <property type="entry name" value="PLDc_PaPPK1_C2_like"/>
    <property type="match status" value="1"/>
</dbReference>
<evidence type="ECO:0000256" key="4">
    <source>
        <dbReference type="ARBA" id="ARBA00022777"/>
    </source>
</evidence>
<feature type="binding site" evidence="6">
    <location>
        <position position="383"/>
    </location>
    <ligand>
        <name>Mg(2+)</name>
        <dbReference type="ChEBI" id="CHEBI:18420"/>
    </ligand>
</feature>
<proteinExistence type="inferred from homology"/>
<evidence type="ECO:0000259" key="10">
    <source>
        <dbReference type="Pfam" id="PF13090"/>
    </source>
</evidence>
<dbReference type="GO" id="GO:0005524">
    <property type="term" value="F:ATP binding"/>
    <property type="evidence" value="ECO:0007669"/>
    <property type="project" value="UniProtKB-KW"/>
</dbReference>
<dbReference type="CDD" id="cd09165">
    <property type="entry name" value="PLDc_PaPPK1_C1_like"/>
    <property type="match status" value="1"/>
</dbReference>
<dbReference type="NCBIfam" id="TIGR03705">
    <property type="entry name" value="poly_P_kin"/>
    <property type="match status" value="1"/>
</dbReference>
<keyword evidence="1 6" id="KW-0597">Phosphoprotein</keyword>
<dbReference type="RefSeq" id="WP_010930171.1">
    <property type="nucleotide sequence ID" value="NC_018518.1"/>
</dbReference>
<evidence type="ECO:0000313" key="12">
    <source>
        <dbReference type="EMBL" id="CCJ62915.1"/>
    </source>
</evidence>
<dbReference type="InterPro" id="IPR025198">
    <property type="entry name" value="PPK_N_dom"/>
</dbReference>
<comment type="catalytic activity">
    <reaction evidence="6 7">
        <text>[phosphate](n) + ATP = [phosphate](n+1) + ADP</text>
        <dbReference type="Rhea" id="RHEA:19573"/>
        <dbReference type="Rhea" id="RHEA-COMP:9859"/>
        <dbReference type="Rhea" id="RHEA-COMP:14280"/>
        <dbReference type="ChEBI" id="CHEBI:16838"/>
        <dbReference type="ChEBI" id="CHEBI:30616"/>
        <dbReference type="ChEBI" id="CHEBI:456216"/>
        <dbReference type="EC" id="2.7.4.1"/>
    </reaction>
</comment>
<evidence type="ECO:0000259" key="8">
    <source>
        <dbReference type="Pfam" id="PF02503"/>
    </source>
</evidence>
<keyword evidence="6" id="KW-0460">Magnesium</keyword>
<dbReference type="GO" id="GO:0009358">
    <property type="term" value="C:polyphosphate kinase complex"/>
    <property type="evidence" value="ECO:0007669"/>
    <property type="project" value="InterPro"/>
</dbReference>
<evidence type="ECO:0000259" key="11">
    <source>
        <dbReference type="Pfam" id="PF17941"/>
    </source>
</evidence>
<dbReference type="InterPro" id="IPR041108">
    <property type="entry name" value="PP_kinase_C_1"/>
</dbReference>
<comment type="PTM">
    <text evidence="6 7">An intermediate of this reaction is the autophosphorylated ppk in which a phosphate is covalently linked to a histidine residue through a N-P bond.</text>
</comment>
<dbReference type="Pfam" id="PF02503">
    <property type="entry name" value="PP_kinase"/>
    <property type="match status" value="1"/>
</dbReference>
<feature type="binding site" evidence="6">
    <location>
        <position position="49"/>
    </location>
    <ligand>
        <name>ATP</name>
        <dbReference type="ChEBI" id="CHEBI:30616"/>
    </ligand>
</feature>
<dbReference type="GO" id="GO:0046872">
    <property type="term" value="F:metal ion binding"/>
    <property type="evidence" value="ECO:0007669"/>
    <property type="project" value="UniProtKB-KW"/>
</dbReference>
<dbReference type="SUPFAM" id="SSF143724">
    <property type="entry name" value="PHP14-like"/>
    <property type="match status" value="1"/>
</dbReference>
<dbReference type="GO" id="GO:0008976">
    <property type="term" value="F:polyphosphate kinase activity"/>
    <property type="evidence" value="ECO:0007669"/>
    <property type="project" value="UniProtKB-UniRule"/>
</dbReference>
<feature type="binding site" evidence="6">
    <location>
        <position position="600"/>
    </location>
    <ligand>
        <name>ATP</name>
        <dbReference type="ChEBI" id="CHEBI:30616"/>
    </ligand>
</feature>
<feature type="domain" description="Polyphosphate kinase C-terminal" evidence="10">
    <location>
        <begin position="511"/>
        <end position="677"/>
    </location>
</feature>
<evidence type="ECO:0000256" key="7">
    <source>
        <dbReference type="RuleBase" id="RU003800"/>
    </source>
</evidence>
<evidence type="ECO:0000256" key="6">
    <source>
        <dbReference type="HAMAP-Rule" id="MF_00347"/>
    </source>
</evidence>
<dbReference type="Gene3D" id="1.20.58.310">
    <property type="entry name" value="Polyphosphate kinase N-terminal domain"/>
    <property type="match status" value="1"/>
</dbReference>
<dbReference type="PANTHER" id="PTHR30218">
    <property type="entry name" value="POLYPHOSPHATE KINASE"/>
    <property type="match status" value="1"/>
</dbReference>
<comment type="similarity">
    <text evidence="6 7">Belongs to the polyphosphate kinase 1 (PPK1) family.</text>
</comment>
<dbReference type="HAMAP" id="MF_00347">
    <property type="entry name" value="Polyphosphate_kinase"/>
    <property type="match status" value="1"/>
</dbReference>
<dbReference type="NCBIfam" id="NF003918">
    <property type="entry name" value="PRK05443.1-2"/>
    <property type="match status" value="1"/>
</dbReference>
<dbReference type="PIRSF" id="PIRSF015589">
    <property type="entry name" value="PP_kinase"/>
    <property type="match status" value="1"/>
</dbReference>
<evidence type="ECO:0000256" key="1">
    <source>
        <dbReference type="ARBA" id="ARBA00022553"/>
    </source>
</evidence>
<protein>
    <recommendedName>
        <fullName evidence="6 7">Polyphosphate kinase</fullName>
        <ecNumber evidence="6 7">2.7.4.1</ecNumber>
    </recommendedName>
    <alternativeName>
        <fullName evidence="6">ATP-polyphosphate phosphotransferase</fullName>
    </alternativeName>
    <alternativeName>
        <fullName evidence="6">Polyphosphoric acid kinase</fullName>
    </alternativeName>
</protein>
<dbReference type="InterPro" id="IPR036832">
    <property type="entry name" value="PPK_N_dom_sf"/>
</dbReference>
<dbReference type="SUPFAM" id="SSF140356">
    <property type="entry name" value="PPK N-terminal domain-like"/>
    <property type="match status" value="1"/>
</dbReference>
<feature type="active site" description="Phosphohistidine intermediate" evidence="6">
    <location>
        <position position="443"/>
    </location>
</feature>
<dbReference type="KEGG" id="bper:BN118_1490"/>
<dbReference type="InterPro" id="IPR036830">
    <property type="entry name" value="PP_kinase_middle_dom_sf"/>
</dbReference>
<keyword evidence="3 6" id="KW-0547">Nucleotide-binding</keyword>
<dbReference type="EMBL" id="HE965805">
    <property type="protein sequence ID" value="CCJ62915.1"/>
    <property type="molecule type" value="Genomic_DNA"/>
</dbReference>
<dbReference type="EC" id="2.7.4.1" evidence="6 7"/>
<feature type="domain" description="Polyphosphate kinase N-terminal" evidence="9">
    <location>
        <begin position="12"/>
        <end position="116"/>
    </location>
</feature>
<comment type="cofactor">
    <cofactor evidence="6">
        <name>Mg(2+)</name>
        <dbReference type="ChEBI" id="CHEBI:18420"/>
    </cofactor>
</comment>
<dbReference type="Pfam" id="PF17941">
    <property type="entry name" value="PP_kinase_C_1"/>
    <property type="match status" value="1"/>
</dbReference>
<feature type="binding site" evidence="6">
    <location>
        <position position="572"/>
    </location>
    <ligand>
        <name>ATP</name>
        <dbReference type="ChEBI" id="CHEBI:30616"/>
    </ligand>
</feature>
<keyword evidence="13" id="KW-1185">Reference proteome</keyword>
<reference evidence="12 13" key="1">
    <citation type="journal article" date="2012" name="BMC Genomics">
        <title>Comparative genomics of the classical Bordetella subspecies: the evolution and exchange of virulence-associated diversity amongst closely related pathogens.</title>
        <authorList>
            <person name="Park J."/>
            <person name="Zhang Y."/>
            <person name="Buboltz A.M."/>
            <person name="Zhang X."/>
            <person name="Schuster S.C."/>
            <person name="Ahuja U."/>
            <person name="Liu M."/>
            <person name="Miller J.F."/>
            <person name="Sebaihia M."/>
            <person name="Bentley S.D."/>
            <person name="Parkhill J."/>
            <person name="Harvill E.T."/>
        </authorList>
    </citation>
    <scope>NUCLEOTIDE SEQUENCE [LARGE SCALE GENOMIC DNA]</scope>
    <source>
        <strain evidence="13">ATCC 9797 / DSM 5571 / CCUG 30873 / LMG 14455 / NCTC 10739 / 18323</strain>
    </source>
</reference>
<dbReference type="Pfam" id="PF13090">
    <property type="entry name" value="PP_kinase_C"/>
    <property type="match status" value="1"/>
</dbReference>
<dbReference type="Pfam" id="PF13089">
    <property type="entry name" value="PP_kinase_N"/>
    <property type="match status" value="1"/>
</dbReference>
<evidence type="ECO:0000259" key="9">
    <source>
        <dbReference type="Pfam" id="PF13089"/>
    </source>
</evidence>
<keyword evidence="4 6" id="KW-0418">Kinase</keyword>
<dbReference type="Gene3D" id="3.30.1840.10">
    <property type="entry name" value="Polyphosphate kinase middle domain"/>
    <property type="match status" value="1"/>
</dbReference>
<evidence type="ECO:0000313" key="13">
    <source>
        <dbReference type="Proteomes" id="UP000005250"/>
    </source>
</evidence>
<gene>
    <name evidence="6 12" type="primary">ppk</name>
    <name evidence="12" type="ordered locus">BN118_1490</name>
</gene>
<feature type="domain" description="Polyphosphate kinase middle" evidence="8">
    <location>
        <begin position="125"/>
        <end position="308"/>
    </location>
</feature>
<dbReference type="SUPFAM" id="SSF56024">
    <property type="entry name" value="Phospholipase D/nuclease"/>
    <property type="match status" value="2"/>
</dbReference>
<dbReference type="HOGENOM" id="CLU_009678_5_0_4"/>
<dbReference type="Gene3D" id="3.30.870.10">
    <property type="entry name" value="Endonuclease Chain A"/>
    <property type="match status" value="2"/>
</dbReference>
<dbReference type="InterPro" id="IPR024953">
    <property type="entry name" value="PP_kinase_middle"/>
</dbReference>
<name>A0A0T7CMP2_BORP1</name>
<evidence type="ECO:0000256" key="5">
    <source>
        <dbReference type="ARBA" id="ARBA00022840"/>
    </source>
</evidence>
<dbReference type="NCBIfam" id="NF003917">
    <property type="entry name" value="PRK05443.1-1"/>
    <property type="match status" value="1"/>
</dbReference>
<evidence type="ECO:0000256" key="2">
    <source>
        <dbReference type="ARBA" id="ARBA00022679"/>
    </source>
</evidence>
<dbReference type="Proteomes" id="UP000005250">
    <property type="component" value="Chromosome"/>
</dbReference>
<dbReference type="GeneID" id="69600996"/>
<dbReference type="AlphaFoldDB" id="A0A0T7CMP2"/>
<evidence type="ECO:0000256" key="3">
    <source>
        <dbReference type="ARBA" id="ARBA00022741"/>
    </source>
</evidence>
<organism evidence="12 13">
    <name type="scientific">Bordetella pertussis (strain ATCC 9797 / DSM 5571 / CCUG 30873 / LMG 14455 / NCTC 10739 / 18323)</name>
    <dbReference type="NCBI Taxonomy" id="568706"/>
    <lineage>
        <taxon>Bacteria</taxon>
        <taxon>Pseudomonadati</taxon>
        <taxon>Pseudomonadota</taxon>
        <taxon>Betaproteobacteria</taxon>
        <taxon>Burkholderiales</taxon>
        <taxon>Alcaligenaceae</taxon>
        <taxon>Bordetella</taxon>
    </lineage>
</organism>
<feature type="binding site" evidence="6">
    <location>
        <position position="413"/>
    </location>
    <ligand>
        <name>Mg(2+)</name>
        <dbReference type="ChEBI" id="CHEBI:18420"/>
    </ligand>
</feature>
<dbReference type="eggNOG" id="COG0855">
    <property type="taxonomic scope" value="Bacteria"/>
</dbReference>
<feature type="binding site" evidence="6">
    <location>
        <position position="476"/>
    </location>
    <ligand>
        <name>ATP</name>
        <dbReference type="ChEBI" id="CHEBI:30616"/>
    </ligand>
</feature>
<feature type="domain" description="Polyphosphate kinase C-terminal" evidence="11">
    <location>
        <begin position="340"/>
        <end position="502"/>
    </location>
</feature>
<keyword evidence="6" id="KW-0479">Metal-binding</keyword>
<sequence>MTSRPPSEPLLLNRELSLLKFNERVLAMAENPRVPLLERLRYVCIVSSNLDEFFEIRISTLKEQQRQTPTLVGPDGMTADEAFERVQVKVHALVASQYALLNDDILPRLQAEGIVLHHASEWNAQQQEWAREVFNRDVMPLLTPIGLDPAHPFPRVYNKSLNFIVALSGADAFGRQASIAVVQAPRALPRLIKMPPEISGHPDGYILLTSLLRAFVGELFPGLEMLGCYQWRVTRNSDLFVDEEEVTNLRHALQGELSQRNFGAAVRLEVDKLTPPDLEAYLQREFSLAPEDTYRVSGPVNLSRLMQLCNSNTRPDLLFPAYLAPVPAPFDRVGEKPAELFAAVAEQDRLLHHPYQSFQPVIDFLTAAALDPDVMAIKQTIYRTGEDSELMQILLAAACAGKEVTVVVELMARFDEQTNINWAARLEEVGAHVVYGVVAHKTHAKMALVLRREKGRLRRYAHLGTGNYHPRTARLYTDFGLLTADPRLCEDMDKVFTQLTGLGARRSLKALLQSPFSLHDGMVSLIRAETRAARAGKRARIMAKMNSLLEVQVIEELYKASQAGVKIDLIVRGVCALRAGVPGLSENIRVRSIVGRFLEHSRVFYFYADGAETVYLSSADWMDRNFFRRVEIAFPVYDKTLRKRVIDEAFTYALRDNQLAWQQQADGTYARVRNRREAYDVQEALIQRLGQDG</sequence>
<accession>A0A0T7CMP2</accession>
<comment type="function">
    <text evidence="6 7">Catalyzes the reversible transfer of the terminal phosphate of ATP to form a long-chain polyphosphate (polyP).</text>
</comment>
<keyword evidence="2 6" id="KW-0808">Transferase</keyword>